<dbReference type="RefSeq" id="WP_288185048.1">
    <property type="nucleotide sequence ID" value="NZ_LT608335.1"/>
</dbReference>
<dbReference type="AlphaFoldDB" id="A0A212LY95"/>
<dbReference type="PANTHER" id="PTHR47504">
    <property type="entry name" value="RIGHT ORIGIN-BINDING PROTEIN"/>
    <property type="match status" value="1"/>
</dbReference>
<keyword evidence="1" id="KW-0238">DNA-binding</keyword>
<organism evidence="3">
    <name type="scientific">uncultured Sporomusa sp</name>
    <dbReference type="NCBI Taxonomy" id="307249"/>
    <lineage>
        <taxon>Bacteria</taxon>
        <taxon>Bacillati</taxon>
        <taxon>Bacillota</taxon>
        <taxon>Negativicutes</taxon>
        <taxon>Selenomonadales</taxon>
        <taxon>Sporomusaceae</taxon>
        <taxon>Sporomusa</taxon>
        <taxon>environmental samples</taxon>
    </lineage>
</organism>
<dbReference type="Pfam" id="PF12833">
    <property type="entry name" value="HTH_18"/>
    <property type="match status" value="1"/>
</dbReference>
<name>A0A212LY95_9FIRM</name>
<gene>
    <name evidence="3" type="ORF">KL86SPO_50140</name>
</gene>
<reference evidence="3" key="1">
    <citation type="submission" date="2016-08" db="EMBL/GenBank/DDBJ databases">
        <authorList>
            <person name="Seilhamer J.J."/>
        </authorList>
    </citation>
    <scope>NUCLEOTIDE SEQUENCE</scope>
    <source>
        <strain evidence="3">86</strain>
    </source>
</reference>
<evidence type="ECO:0000256" key="1">
    <source>
        <dbReference type="ARBA" id="ARBA00023125"/>
    </source>
</evidence>
<dbReference type="GO" id="GO:0003700">
    <property type="term" value="F:DNA-binding transcription factor activity"/>
    <property type="evidence" value="ECO:0007669"/>
    <property type="project" value="InterPro"/>
</dbReference>
<dbReference type="Gene3D" id="1.10.10.60">
    <property type="entry name" value="Homeodomain-like"/>
    <property type="match status" value="1"/>
</dbReference>
<protein>
    <recommendedName>
        <fullName evidence="2">HTH araC/xylS-type domain-containing protein</fullName>
    </recommendedName>
</protein>
<dbReference type="InterPro" id="IPR018060">
    <property type="entry name" value="HTH_AraC"/>
</dbReference>
<dbReference type="SMART" id="SM00342">
    <property type="entry name" value="HTH_ARAC"/>
    <property type="match status" value="1"/>
</dbReference>
<dbReference type="InterPro" id="IPR050959">
    <property type="entry name" value="MarA-like"/>
</dbReference>
<evidence type="ECO:0000259" key="2">
    <source>
        <dbReference type="PROSITE" id="PS01124"/>
    </source>
</evidence>
<accession>A0A212LY95</accession>
<feature type="domain" description="HTH araC/xylS-type" evidence="2">
    <location>
        <begin position="7"/>
        <end position="106"/>
    </location>
</feature>
<dbReference type="PANTHER" id="PTHR47504:SF5">
    <property type="entry name" value="RIGHT ORIGIN-BINDING PROTEIN"/>
    <property type="match status" value="1"/>
</dbReference>
<dbReference type="EMBL" id="FMJE01000005">
    <property type="protein sequence ID" value="SCM82369.1"/>
    <property type="molecule type" value="Genomic_DNA"/>
</dbReference>
<dbReference type="GO" id="GO:0043565">
    <property type="term" value="F:sequence-specific DNA binding"/>
    <property type="evidence" value="ECO:0007669"/>
    <property type="project" value="InterPro"/>
</dbReference>
<proteinExistence type="predicted"/>
<sequence length="454" mass="52261">MDWETIEKAKKFIETNLGSGEKNLVQKVSEYTNYSTRQLDRIFNEYTELTVAEYIRRRRISAALFEAFAKKIPINVIAHQYNYEATAFTHATKAEFGFSPREYLRQDNSKELFPPIDLIELKHSISIVEDAINSLADKGLLKILRKRGSKVNIKLEHKLFKEMSQYLKSLPSVPIPIEILNLAENTEQLTIFIGLSLYEFMKCQYCIEKMEWNPANWKSWCNNPSDELLMILDSINEWYSLENVYSKDDSNIVWVKVDPNKAQKIHLLAVGDKMNRKPFCLKSTEEEFGLLLDSAYEEGLVCYTGRQDTNKFYIEFLPGKLLAYIKQIGKEVYIPAAGFSKLAPSSRALLVIFGSKLPNFNGKINIGNNELIIKMFLVNNFYNIESPEPMGNQLKVQADEFIINVLESLIELAQVCGEEFQKNLSYEIKKLPNGNFELKIDEIFQSLALDEGLI</sequence>
<evidence type="ECO:0000313" key="3">
    <source>
        <dbReference type="EMBL" id="SCM82369.1"/>
    </source>
</evidence>
<dbReference type="PROSITE" id="PS01124">
    <property type="entry name" value="HTH_ARAC_FAMILY_2"/>
    <property type="match status" value="1"/>
</dbReference>